<accession>A0A397SRJ2</accession>
<organism evidence="1 2">
    <name type="scientific">Glomus cerebriforme</name>
    <dbReference type="NCBI Taxonomy" id="658196"/>
    <lineage>
        <taxon>Eukaryota</taxon>
        <taxon>Fungi</taxon>
        <taxon>Fungi incertae sedis</taxon>
        <taxon>Mucoromycota</taxon>
        <taxon>Glomeromycotina</taxon>
        <taxon>Glomeromycetes</taxon>
        <taxon>Glomerales</taxon>
        <taxon>Glomeraceae</taxon>
        <taxon>Glomus</taxon>
    </lineage>
</organism>
<protein>
    <submittedName>
        <fullName evidence="1">Uncharacterized protein</fullName>
    </submittedName>
</protein>
<dbReference type="OrthoDB" id="2472255at2759"/>
<dbReference type="AlphaFoldDB" id="A0A397SRJ2"/>
<evidence type="ECO:0000313" key="1">
    <source>
        <dbReference type="EMBL" id="RIA87236.1"/>
    </source>
</evidence>
<reference evidence="1 2" key="1">
    <citation type="submission" date="2018-06" db="EMBL/GenBank/DDBJ databases">
        <title>Comparative genomics reveals the genomic features of Rhizophagus irregularis, R. cerebriforme, R. diaphanum and Gigaspora rosea, and their symbiotic lifestyle signature.</title>
        <authorList>
            <person name="Morin E."/>
            <person name="San Clemente H."/>
            <person name="Chen E.C.H."/>
            <person name="De La Providencia I."/>
            <person name="Hainaut M."/>
            <person name="Kuo A."/>
            <person name="Kohler A."/>
            <person name="Murat C."/>
            <person name="Tang N."/>
            <person name="Roy S."/>
            <person name="Loubradou J."/>
            <person name="Henrissat B."/>
            <person name="Grigoriev I.V."/>
            <person name="Corradi N."/>
            <person name="Roux C."/>
            <person name="Martin F.M."/>
        </authorList>
    </citation>
    <scope>NUCLEOTIDE SEQUENCE [LARGE SCALE GENOMIC DNA]</scope>
    <source>
        <strain evidence="1 2">DAOM 227022</strain>
    </source>
</reference>
<proteinExistence type="predicted"/>
<dbReference type="EMBL" id="QKYT01000319">
    <property type="protein sequence ID" value="RIA87236.1"/>
    <property type="molecule type" value="Genomic_DNA"/>
</dbReference>
<dbReference type="Proteomes" id="UP000265703">
    <property type="component" value="Unassembled WGS sequence"/>
</dbReference>
<evidence type="ECO:0000313" key="2">
    <source>
        <dbReference type="Proteomes" id="UP000265703"/>
    </source>
</evidence>
<sequence>MKNTRRRGERIKKPENAQEHVVRLGYVCRISRSNTLQILTIPTDVKCFDKVLKCMDLTLESKEINDDDVLDDLQEAGVHKYEDLTIVSNCIKIP</sequence>
<gene>
    <name evidence="1" type="ORF">C1645_828069</name>
</gene>
<keyword evidence="2" id="KW-1185">Reference proteome</keyword>
<comment type="caution">
    <text evidence="1">The sequence shown here is derived from an EMBL/GenBank/DDBJ whole genome shotgun (WGS) entry which is preliminary data.</text>
</comment>
<name>A0A397SRJ2_9GLOM</name>